<dbReference type="Gene3D" id="3.40.50.10190">
    <property type="entry name" value="BRCT domain"/>
    <property type="match status" value="2"/>
</dbReference>
<feature type="compositionally biased region" description="Basic and acidic residues" evidence="15">
    <location>
        <begin position="773"/>
        <end position="787"/>
    </location>
</feature>
<evidence type="ECO:0000256" key="8">
    <source>
        <dbReference type="ARBA" id="ARBA00023002"/>
    </source>
</evidence>
<evidence type="ECO:0000256" key="12">
    <source>
        <dbReference type="ARBA" id="ARBA00023242"/>
    </source>
</evidence>
<feature type="domain" description="JmjC" evidence="18">
    <location>
        <begin position="785"/>
        <end position="948"/>
    </location>
</feature>
<evidence type="ECO:0000256" key="11">
    <source>
        <dbReference type="ARBA" id="ARBA00023163"/>
    </source>
</evidence>
<evidence type="ECO:0000256" key="4">
    <source>
        <dbReference type="ARBA" id="ARBA00022454"/>
    </source>
</evidence>
<dbReference type="Proteomes" id="UP000717515">
    <property type="component" value="Unassembled WGS sequence"/>
</dbReference>
<dbReference type="CDD" id="cd17744">
    <property type="entry name" value="BRCT_MDC1_rpt1"/>
    <property type="match status" value="1"/>
</dbReference>
<comment type="cofactor">
    <cofactor evidence="1">
        <name>Fe(2+)</name>
        <dbReference type="ChEBI" id="CHEBI:29033"/>
    </cofactor>
</comment>
<dbReference type="InterPro" id="IPR003347">
    <property type="entry name" value="JmjC_dom"/>
</dbReference>
<feature type="compositionally biased region" description="Low complexity" evidence="15">
    <location>
        <begin position="698"/>
        <end position="707"/>
    </location>
</feature>
<dbReference type="SUPFAM" id="SSF52113">
    <property type="entry name" value="BRCT domain"/>
    <property type="match status" value="1"/>
</dbReference>
<evidence type="ECO:0000313" key="20">
    <source>
        <dbReference type="Proteomes" id="UP000717515"/>
    </source>
</evidence>
<keyword evidence="5" id="KW-0479">Metal-binding</keyword>
<dbReference type="InterPro" id="IPR050910">
    <property type="entry name" value="JMJD6_ArgDemeth/LysHydrox"/>
</dbReference>
<dbReference type="InterPro" id="IPR048538">
    <property type="entry name" value="Rrn7_cyclin_C"/>
</dbReference>
<feature type="region of interest" description="Disordered" evidence="15">
    <location>
        <begin position="1328"/>
        <end position="1377"/>
    </location>
</feature>
<dbReference type="InterPro" id="IPR008984">
    <property type="entry name" value="SMAD_FHA_dom_sf"/>
</dbReference>
<evidence type="ECO:0000256" key="10">
    <source>
        <dbReference type="ARBA" id="ARBA00023015"/>
    </source>
</evidence>
<dbReference type="SMART" id="SM00558">
    <property type="entry name" value="JmjC"/>
    <property type="match status" value="1"/>
</dbReference>
<dbReference type="PANTHER" id="PTHR12480:SF32">
    <property type="entry name" value="BIFUNCTIONAL ARGININE DEMETHYLASE AND LYSYL-HYDROXYLASE JMJD6"/>
    <property type="match status" value="1"/>
</dbReference>
<feature type="domain" description="BRCT" evidence="17">
    <location>
        <begin position="1659"/>
        <end position="1751"/>
    </location>
</feature>
<feature type="compositionally biased region" description="Basic and acidic residues" evidence="15">
    <location>
        <begin position="164"/>
        <end position="176"/>
    </location>
</feature>
<reference evidence="19" key="1">
    <citation type="submission" date="2021-07" db="EMBL/GenBank/DDBJ databases">
        <title>Draft genome of Mortierella alpina, strain LL118, isolated from an aspen leaf litter sample.</title>
        <authorList>
            <person name="Yang S."/>
            <person name="Vinatzer B.A."/>
        </authorList>
    </citation>
    <scope>NUCLEOTIDE SEQUENCE</scope>
    <source>
        <strain evidence="19">LL118</strain>
    </source>
</reference>
<dbReference type="PROSITE" id="PS50172">
    <property type="entry name" value="BRCT"/>
    <property type="match status" value="1"/>
</dbReference>
<dbReference type="InterPro" id="IPR001357">
    <property type="entry name" value="BRCT_dom"/>
</dbReference>
<feature type="compositionally biased region" description="Acidic residues" evidence="15">
    <location>
        <begin position="146"/>
        <end position="163"/>
    </location>
</feature>
<sequence>MGYQEEEGEFDTTMGTVHERRRRALKRGRESKSFTIFYGAQLDHLILQSIQLVLRKQLYALVHDLGFPADLEQVGFEYWTLYISKLAAYRGEETSATMAAQQENRDRDSEQDSHDDDGSTGDQAHDDEHPDAIDKMDEFFQQDLDSSSEEEDDGDDDDEDDKDKDDVADKEQEHRKAPSVGVRGRGRPPTGRRSIFHWKGADPYALRMTFTIAICYLSALHLKLPVVIGDFYRWVMERKLPYYNALYSLPEEMIRRHNYRWMLLPRHRAVKTFGEAVGRLGEFYSTEYNLPRILPNRPSLIFRFMQQLMLPVEVYPSALQLCSVAADPRRSKSARLAFDDTLLLMAHIIIIAKLFFGLDGKTRFDGDWQSIVNVLPRESDWMQSLDIYDSLQTQTQIPMAFGEFEELIQVNPDLYSEFCKQELLPDPKKEFAQVLSCLEGTDYAQRLSVQQTETKVSPPIETFIRRLYSDVAPPEGNGGQYDEEDWLEPPPLSPGEGFVHYLPDSGGKYLGNYERLLGYACNILGVRMALLEEAVILVEKEVTMQPPLMTRYHRRIRRAKLRARSELDIFQWDKHQFAQQDFTIPDSYDTLQRIDYDKVSREEFIEQFEEKNIPVVIRGVMEGWGACKNWNVETFLKKYYSQPFKVGEDDDGNNVYVKMKYFLKYAQSDGLKDDSPLYIFDSGFVKRKLTPIQKRRISGSSSSSSSSSEKRSKNPPSKNTSSSSGGEGAVAGVKRARSRSNSPTSSSKKVIRVFGKRDAGSASSSRATSVDGDSSKETTSKREEEHASTLLNDFTVPKYFKDDLFQLAGDRRRPPYRWFVVGGSRSGTGIHIDPLGTSAWNTLTAGHKRWCLFPPGIPKNVYDPPMKPFDREAVSWFHHVYPRFAANDFELGKKYGMIQVIQRPGETMFVPGGWPHIVMNLDFTIAITQNFCSPTNFETVWLNTRHARPKLAKKFRSQLERQYSKSGKCFYKDLLVKYHLRTMDTRERPVARMQVRMFDGFKGSFYLYSGINFVGRDAHSVQVFMPHYFISRHHLEIECREKGPLWVKDLPKSRNQPCSRINGSDMRRDAWYELLPGREIVLGGLVHCFMEELSADEQKNGPSKRDVNPIIQKYREGRFASIIGDCTPDPESLANHSRLRSTILHSAANQDAEESVEDSSIPCTLPMADVTQRLDDDTSDYGSNTDGEIQATIPWGPQPTIMMPKPRSKPPPIASSESLEQTFPLARSFDYSNEGLFDHDVPTQLIDDNEAAAPPHIFSPRPCDPDAPTQVLSFHNDSILPPELTSVSISHSAGPLDAGQEFVPDTQISERPTSFIGASHDRAAKELDPVETDHDRVPATQSTQQDEDTTGAKVSFDSPNQSQEPEPAASPEISQVRSSASFEPTLLLPDILQLQDVVQSTPVHLHGKFSENSESEEKQRALDSDDVEKVPQTPEDRHHTGMSDVSTQEMVVQSAPLGDLSEGDGAQSTDAMTSEDQQLKDLGFSSPQTTSITPAVPKEVGDVLGSRDDAAPNAVAQAHIHLQTSGNDKPKDESIDQDSDGDVPMIPRRTRRSRPILKDSQETSSSFSRTDSPLTDHEGSSSMASVTRSVSRQSSRISTRKKEGSPKHGMGADARAESPPKPSKLIKTESTDETISSTSSMRLTPGRLLRKSTSDRSMLDMEPYKPVVMISAPKMTDAEKKRLRTLIARLGGTYRDDKTSYNEATVLIFQGTSRTWKLMCAIVRCIPIVTMNWLTESGTSNRFLPYGGFLFDGLDMENDSGISLAESCSKAQERLGSNDPLFQGLLFYFIPHKGKGKQTNKGIVITPIMIKDTIAPMVAVCSGKICKGEPKEADKENVVIIGSDICNDEALAYINKGFHVMRLEFILGSILRQEVDFTKDKIVADPEDL</sequence>
<dbReference type="GO" id="GO:0005694">
    <property type="term" value="C:chromosome"/>
    <property type="evidence" value="ECO:0007669"/>
    <property type="project" value="UniProtKB-SubCell"/>
</dbReference>
<organism evidence="19 20">
    <name type="scientific">Mortierella alpina</name>
    <name type="common">Oleaginous fungus</name>
    <name type="synonym">Mortierella renispora</name>
    <dbReference type="NCBI Taxonomy" id="64518"/>
    <lineage>
        <taxon>Eukaryota</taxon>
        <taxon>Fungi</taxon>
        <taxon>Fungi incertae sedis</taxon>
        <taxon>Mucoromycota</taxon>
        <taxon>Mortierellomycotina</taxon>
        <taxon>Mortierellomycetes</taxon>
        <taxon>Mortierellales</taxon>
        <taxon>Mortierellaceae</taxon>
        <taxon>Mortierella</taxon>
    </lineage>
</organism>
<feature type="compositionally biased region" description="Low complexity" evidence="15">
    <location>
        <begin position="1580"/>
        <end position="1597"/>
    </location>
</feature>
<comment type="caution">
    <text evidence="19">The sequence shown here is derived from an EMBL/GenBank/DDBJ whole genome shotgun (WGS) entry which is preliminary data.</text>
</comment>
<keyword evidence="4" id="KW-0158">Chromosome</keyword>
<evidence type="ECO:0000259" key="16">
    <source>
        <dbReference type="PROSITE" id="PS50006"/>
    </source>
</evidence>
<evidence type="ECO:0000313" key="19">
    <source>
        <dbReference type="EMBL" id="KAG9325454.1"/>
    </source>
</evidence>
<feature type="compositionally biased region" description="Basic and acidic residues" evidence="15">
    <location>
        <begin position="103"/>
        <end position="112"/>
    </location>
</feature>
<dbReference type="Pfam" id="PF02373">
    <property type="entry name" value="JmjC"/>
    <property type="match status" value="1"/>
</dbReference>
<dbReference type="GO" id="GO:0005634">
    <property type="term" value="C:nucleus"/>
    <property type="evidence" value="ECO:0007669"/>
    <property type="project" value="UniProtKB-SubCell"/>
</dbReference>
<feature type="compositionally biased region" description="Basic and acidic residues" evidence="15">
    <location>
        <begin position="1328"/>
        <end position="1337"/>
    </location>
</feature>
<feature type="region of interest" description="Disordered" evidence="15">
    <location>
        <begin position="1406"/>
        <end position="1643"/>
    </location>
</feature>
<protein>
    <submittedName>
        <fullName evidence="19">Uncharacterized protein</fullName>
    </submittedName>
</protein>
<feature type="region of interest" description="Disordered" evidence="15">
    <location>
        <begin position="695"/>
        <end position="788"/>
    </location>
</feature>
<comment type="similarity">
    <text evidence="14">Belongs to the JMJD6 family.</text>
</comment>
<dbReference type="Pfam" id="PF00533">
    <property type="entry name" value="BRCT"/>
    <property type="match status" value="1"/>
</dbReference>
<evidence type="ECO:0000259" key="18">
    <source>
        <dbReference type="PROSITE" id="PS51184"/>
    </source>
</evidence>
<evidence type="ECO:0000256" key="14">
    <source>
        <dbReference type="ARBA" id="ARBA00038068"/>
    </source>
</evidence>
<feature type="compositionally biased region" description="Polar residues" evidence="15">
    <location>
        <begin position="1466"/>
        <end position="1476"/>
    </location>
</feature>
<feature type="compositionally biased region" description="Polar residues" evidence="15">
    <location>
        <begin position="1562"/>
        <end position="1573"/>
    </location>
</feature>
<dbReference type="InterPro" id="IPR000253">
    <property type="entry name" value="FHA_dom"/>
</dbReference>
<evidence type="ECO:0000256" key="9">
    <source>
        <dbReference type="ARBA" id="ARBA00023004"/>
    </source>
</evidence>
<feature type="region of interest" description="Disordered" evidence="15">
    <location>
        <begin position="94"/>
        <end position="130"/>
    </location>
</feature>
<evidence type="ECO:0000256" key="5">
    <source>
        <dbReference type="ARBA" id="ARBA00022723"/>
    </source>
</evidence>
<dbReference type="Gene3D" id="2.60.200.20">
    <property type="match status" value="1"/>
</dbReference>
<dbReference type="SUPFAM" id="SSF51197">
    <property type="entry name" value="Clavaminate synthase-like"/>
    <property type="match status" value="1"/>
</dbReference>
<evidence type="ECO:0000256" key="7">
    <source>
        <dbReference type="ARBA" id="ARBA00022964"/>
    </source>
</evidence>
<evidence type="ECO:0000256" key="2">
    <source>
        <dbReference type="ARBA" id="ARBA00004123"/>
    </source>
</evidence>
<feature type="compositionally biased region" description="Low complexity" evidence="15">
    <location>
        <begin position="714"/>
        <end position="724"/>
    </location>
</feature>
<evidence type="ECO:0000256" key="13">
    <source>
        <dbReference type="ARBA" id="ARBA00023306"/>
    </source>
</evidence>
<dbReference type="SUPFAM" id="SSF49879">
    <property type="entry name" value="SMAD/FHA domain"/>
    <property type="match status" value="1"/>
</dbReference>
<dbReference type="Pfam" id="PF20645">
    <property type="entry name" value="Rrn7_cyclin_C"/>
    <property type="match status" value="1"/>
</dbReference>
<dbReference type="PANTHER" id="PTHR12480">
    <property type="entry name" value="ARGININE DEMETHYLASE AND LYSYL-HYDROXYLASE JMJD"/>
    <property type="match status" value="1"/>
</dbReference>
<evidence type="ECO:0000256" key="6">
    <source>
        <dbReference type="ARBA" id="ARBA00022853"/>
    </source>
</evidence>
<dbReference type="InterPro" id="IPR048540">
    <property type="entry name" value="Rrn7_cyclin_N"/>
</dbReference>
<dbReference type="Pfam" id="PF20644">
    <property type="entry name" value="Rrn7_cyclin_N"/>
    <property type="match status" value="2"/>
</dbReference>
<evidence type="ECO:0000256" key="1">
    <source>
        <dbReference type="ARBA" id="ARBA00001954"/>
    </source>
</evidence>
<evidence type="ECO:0000259" key="17">
    <source>
        <dbReference type="PROSITE" id="PS50172"/>
    </source>
</evidence>
<dbReference type="GO" id="GO:0033749">
    <property type="term" value="F:histone H4R3 demethylase activity"/>
    <property type="evidence" value="ECO:0007669"/>
    <property type="project" value="TreeGrafter"/>
</dbReference>
<keyword evidence="13" id="KW-0131">Cell cycle</keyword>
<dbReference type="InterPro" id="IPR036420">
    <property type="entry name" value="BRCT_dom_sf"/>
</dbReference>
<accession>A0A9P8AAM7</accession>
<dbReference type="EMBL" id="JAIFTL010000040">
    <property type="protein sequence ID" value="KAG9325454.1"/>
    <property type="molecule type" value="Genomic_DNA"/>
</dbReference>
<dbReference type="PROSITE" id="PS50006">
    <property type="entry name" value="FHA_DOMAIN"/>
    <property type="match status" value="1"/>
</dbReference>
<dbReference type="Gene3D" id="1.20.1280.270">
    <property type="match status" value="1"/>
</dbReference>
<keyword evidence="7" id="KW-0223">Dioxygenase</keyword>
<feature type="compositionally biased region" description="Polar residues" evidence="15">
    <location>
        <begin position="761"/>
        <end position="772"/>
    </location>
</feature>
<keyword evidence="9" id="KW-0408">Iron</keyword>
<dbReference type="SMART" id="SM00292">
    <property type="entry name" value="BRCT"/>
    <property type="match status" value="2"/>
</dbReference>
<keyword evidence="11" id="KW-0804">Transcription</keyword>
<proteinExistence type="inferred from homology"/>
<feature type="compositionally biased region" description="Basic and acidic residues" evidence="15">
    <location>
        <begin position="1408"/>
        <end position="1441"/>
    </location>
</feature>
<dbReference type="GO" id="GO:0046872">
    <property type="term" value="F:metal ion binding"/>
    <property type="evidence" value="ECO:0007669"/>
    <property type="project" value="UniProtKB-KW"/>
</dbReference>
<feature type="region of interest" description="Disordered" evidence="15">
    <location>
        <begin position="1252"/>
        <end position="1273"/>
    </location>
</feature>
<keyword evidence="10" id="KW-0805">Transcription regulation</keyword>
<gene>
    <name evidence="19" type="ORF">KVV02_004767</name>
</gene>
<keyword evidence="12" id="KW-0539">Nucleus</keyword>
<name>A0A9P8AAM7_MORAP</name>
<keyword evidence="6" id="KW-0156">Chromatin regulator</keyword>
<comment type="subcellular location">
    <subcellularLocation>
        <location evidence="3">Chromosome</location>
    </subcellularLocation>
    <subcellularLocation>
        <location evidence="2">Nucleus</location>
    </subcellularLocation>
</comment>
<dbReference type="Gene3D" id="2.60.120.650">
    <property type="entry name" value="Cupin"/>
    <property type="match status" value="2"/>
</dbReference>
<dbReference type="PROSITE" id="PS51184">
    <property type="entry name" value="JMJC"/>
    <property type="match status" value="1"/>
</dbReference>
<dbReference type="Pfam" id="PF00498">
    <property type="entry name" value="FHA"/>
    <property type="match status" value="1"/>
</dbReference>
<evidence type="ECO:0000256" key="15">
    <source>
        <dbReference type="SAM" id="MobiDB-lite"/>
    </source>
</evidence>
<dbReference type="GO" id="GO:0005737">
    <property type="term" value="C:cytoplasm"/>
    <property type="evidence" value="ECO:0007669"/>
    <property type="project" value="TreeGrafter"/>
</dbReference>
<evidence type="ECO:0000256" key="3">
    <source>
        <dbReference type="ARBA" id="ARBA00004286"/>
    </source>
</evidence>
<keyword evidence="8" id="KW-0560">Oxidoreductase</keyword>
<feature type="compositionally biased region" description="Basic and acidic residues" evidence="15">
    <location>
        <begin position="1499"/>
        <end position="1510"/>
    </location>
</feature>
<feature type="region of interest" description="Disordered" evidence="15">
    <location>
        <begin position="143"/>
        <end position="194"/>
    </location>
</feature>
<dbReference type="GO" id="GO:0106140">
    <property type="term" value="F:P-TEFb complex binding"/>
    <property type="evidence" value="ECO:0007669"/>
    <property type="project" value="TreeGrafter"/>
</dbReference>
<feature type="domain" description="FHA" evidence="16">
    <location>
        <begin position="1012"/>
        <end position="1066"/>
    </location>
</feature>